<dbReference type="GO" id="GO:0005759">
    <property type="term" value="C:mitochondrial matrix"/>
    <property type="evidence" value="ECO:0007669"/>
    <property type="project" value="InterPro"/>
</dbReference>
<dbReference type="AlphaFoldDB" id="A0AAV8RA69"/>
<comment type="caution">
    <text evidence="2">The sequence shown here is derived from an EMBL/GenBank/DDBJ whole genome shotgun (WGS) entry which is preliminary data.</text>
</comment>
<gene>
    <name evidence="2" type="ORF">OPV22_010008</name>
</gene>
<dbReference type="PANTHER" id="PTHR10826">
    <property type="entry name" value="COMPLEMENT COMPONENT 1"/>
    <property type="match status" value="1"/>
</dbReference>
<evidence type="ECO:0008006" key="4">
    <source>
        <dbReference type="Google" id="ProtNLM"/>
    </source>
</evidence>
<dbReference type="PANTHER" id="PTHR10826:SF27">
    <property type="entry name" value="OS06G0326500 PROTEIN"/>
    <property type="match status" value="1"/>
</dbReference>
<evidence type="ECO:0000313" key="3">
    <source>
        <dbReference type="Proteomes" id="UP001222027"/>
    </source>
</evidence>
<name>A0AAV8RA69_ENSVE</name>
<reference evidence="2 3" key="1">
    <citation type="submission" date="2022-12" db="EMBL/GenBank/DDBJ databases">
        <title>Chromosome-scale assembly of the Ensete ventricosum genome.</title>
        <authorList>
            <person name="Dussert Y."/>
            <person name="Stocks J."/>
            <person name="Wendawek A."/>
            <person name="Woldeyes F."/>
            <person name="Nichols R.A."/>
            <person name="Borrell J.S."/>
        </authorList>
    </citation>
    <scope>NUCLEOTIDE SEQUENCE [LARGE SCALE GENOMIC DNA]</scope>
    <source>
        <strain evidence="3">cv. Maze</strain>
        <tissue evidence="2">Seeds</tissue>
    </source>
</reference>
<keyword evidence="3" id="KW-1185">Reference proteome</keyword>
<feature type="region of interest" description="Disordered" evidence="1">
    <location>
        <begin position="138"/>
        <end position="165"/>
    </location>
</feature>
<proteinExistence type="predicted"/>
<dbReference type="InterPro" id="IPR036561">
    <property type="entry name" value="MAM33_sf"/>
</dbReference>
<dbReference type="Gene3D" id="3.10.280.10">
    <property type="entry name" value="Mitochondrial glycoprotein"/>
    <property type="match status" value="1"/>
</dbReference>
<evidence type="ECO:0000313" key="2">
    <source>
        <dbReference type="EMBL" id="KAJ8499456.1"/>
    </source>
</evidence>
<dbReference type="EMBL" id="JAQQAF010000003">
    <property type="protein sequence ID" value="KAJ8499456.1"/>
    <property type="molecule type" value="Genomic_DNA"/>
</dbReference>
<accession>A0AAV8RA69</accession>
<dbReference type="SUPFAM" id="SSF54529">
    <property type="entry name" value="Mitochondrial glycoprotein MAM33-like"/>
    <property type="match status" value="1"/>
</dbReference>
<dbReference type="InterPro" id="IPR003428">
    <property type="entry name" value="MAM33"/>
</dbReference>
<feature type="compositionally biased region" description="Acidic residues" evidence="1">
    <location>
        <begin position="141"/>
        <end position="158"/>
    </location>
</feature>
<evidence type="ECO:0000256" key="1">
    <source>
        <dbReference type="SAM" id="MobiDB-lite"/>
    </source>
</evidence>
<organism evidence="2 3">
    <name type="scientific">Ensete ventricosum</name>
    <name type="common">Abyssinian banana</name>
    <name type="synonym">Musa ensete</name>
    <dbReference type="NCBI Taxonomy" id="4639"/>
    <lineage>
        <taxon>Eukaryota</taxon>
        <taxon>Viridiplantae</taxon>
        <taxon>Streptophyta</taxon>
        <taxon>Embryophyta</taxon>
        <taxon>Tracheophyta</taxon>
        <taxon>Spermatophyta</taxon>
        <taxon>Magnoliopsida</taxon>
        <taxon>Liliopsida</taxon>
        <taxon>Zingiberales</taxon>
        <taxon>Musaceae</taxon>
        <taxon>Ensete</taxon>
    </lineage>
</organism>
<sequence length="268" mass="30470">MSAVSLLRRSLRLRLHPHLHLSPALFRRHGRSLFTSSLLAASSDLSLSPSHGAIPRGLRLPHSLLFPRFASSNVSGDENLKRVIDSEIQCAHESETHGREVDVPENFPFEIIDSPGDQAVFLKRDFAGENIQVTVLMNFDEQNDMEENDEDDEDDESNESSMEPGISLVVTIDKGESSLLEFCCNLNADELEIESMVIKKRDDPDDQGAYQGPEFSDLDENLQKALHKYLEARGIKSSLFDFLHEYMLDKDEREYLTWLKNMKEFVAK</sequence>
<dbReference type="Proteomes" id="UP001222027">
    <property type="component" value="Unassembled WGS sequence"/>
</dbReference>
<dbReference type="Pfam" id="PF02330">
    <property type="entry name" value="MAM33"/>
    <property type="match status" value="1"/>
</dbReference>
<protein>
    <recommendedName>
        <fullName evidence="4">Mitochondrial glycoprotein</fullName>
    </recommendedName>
</protein>